<keyword evidence="3" id="KW-0732">Signal</keyword>
<evidence type="ECO:0000313" key="9">
    <source>
        <dbReference type="Proteomes" id="UP000069940"/>
    </source>
</evidence>
<comment type="similarity">
    <text evidence="2">Belongs to the selenoprotein M/F family.</text>
</comment>
<proteinExistence type="inferred from homology"/>
<protein>
    <recommendedName>
        <fullName evidence="6">Selenoprotein F</fullName>
    </recommendedName>
</protein>
<evidence type="ECO:0000313" key="8">
    <source>
        <dbReference type="EnsemblMetazoa" id="AALFPA23_019425.P28566"/>
    </source>
</evidence>
<dbReference type="Proteomes" id="UP000069940">
    <property type="component" value="Unassembled WGS sequence"/>
</dbReference>
<evidence type="ECO:0000256" key="4">
    <source>
        <dbReference type="ARBA" id="ARBA00022824"/>
    </source>
</evidence>
<dbReference type="InterPro" id="IPR039992">
    <property type="entry name" value="Sep15_SelM"/>
</dbReference>
<dbReference type="InterPro" id="IPR036249">
    <property type="entry name" value="Thioredoxin-like_sf"/>
</dbReference>
<dbReference type="Gene3D" id="3.40.30.50">
    <property type="entry name" value="Sep15/SelM thioredoxin-like domain, active-site redox motif"/>
    <property type="match status" value="1"/>
</dbReference>
<evidence type="ECO:0000259" key="7">
    <source>
        <dbReference type="Pfam" id="PF08806"/>
    </source>
</evidence>
<feature type="domain" description="Selenoprotein F/M" evidence="7">
    <location>
        <begin position="133"/>
        <end position="207"/>
    </location>
</feature>
<dbReference type="Pfam" id="PF08806">
    <property type="entry name" value="Sep15_SelM"/>
    <property type="match status" value="1"/>
</dbReference>
<evidence type="ECO:0000256" key="6">
    <source>
        <dbReference type="ARBA" id="ARBA00040775"/>
    </source>
</evidence>
<reference evidence="9" key="1">
    <citation type="journal article" date="2015" name="Proc. Natl. Acad. Sci. U.S.A.">
        <title>Genome sequence of the Asian Tiger mosquito, Aedes albopictus, reveals insights into its biology, genetics, and evolution.</title>
        <authorList>
            <person name="Chen X.G."/>
            <person name="Jiang X."/>
            <person name="Gu J."/>
            <person name="Xu M."/>
            <person name="Wu Y."/>
            <person name="Deng Y."/>
            <person name="Zhang C."/>
            <person name="Bonizzoni M."/>
            <person name="Dermauw W."/>
            <person name="Vontas J."/>
            <person name="Armbruster P."/>
            <person name="Huang X."/>
            <person name="Yang Y."/>
            <person name="Zhang H."/>
            <person name="He W."/>
            <person name="Peng H."/>
            <person name="Liu Y."/>
            <person name="Wu K."/>
            <person name="Chen J."/>
            <person name="Lirakis M."/>
            <person name="Topalis P."/>
            <person name="Van Leeuwen T."/>
            <person name="Hall A.B."/>
            <person name="Jiang X."/>
            <person name="Thorpe C."/>
            <person name="Mueller R.L."/>
            <person name="Sun C."/>
            <person name="Waterhouse R.M."/>
            <person name="Yan G."/>
            <person name="Tu Z.J."/>
            <person name="Fang X."/>
            <person name="James A.A."/>
        </authorList>
    </citation>
    <scope>NUCLEOTIDE SEQUENCE [LARGE SCALE GENOMIC DNA]</scope>
    <source>
        <strain evidence="9">Foshan</strain>
    </source>
</reference>
<dbReference type="SUPFAM" id="SSF52833">
    <property type="entry name" value="Thioredoxin-like"/>
    <property type="match status" value="1"/>
</dbReference>
<accession>A0ABM1ZKR5</accession>
<sequence length="222" mass="25893">MKRQVEIARACKQNTWFESCFAFSWSYFDKFYSVFHNFSLNKLFRIIYFKPESFKNMCKFFLALLSLVMLVLQQANAEFTAKDCRDLGFIKSQLFCSSCDTLGEYGLDELKDHCQECCQKDVESTGKLMVYPKAVLEVCTCKFGAYPQIQAFIKSDRPQKFPNLTIKYVRGLDPIVKLMDEAGNVKETLSITKWNTDTVQEFFETRLTKITDDDNYLLTNRV</sequence>
<dbReference type="RefSeq" id="XP_062708154.1">
    <property type="nucleotide sequence ID" value="XM_062852170.1"/>
</dbReference>
<keyword evidence="4" id="KW-0256">Endoplasmic reticulum</keyword>
<evidence type="ECO:0000256" key="3">
    <source>
        <dbReference type="ARBA" id="ARBA00022729"/>
    </source>
</evidence>
<evidence type="ECO:0000256" key="2">
    <source>
        <dbReference type="ARBA" id="ARBA00005742"/>
    </source>
</evidence>
<evidence type="ECO:0000256" key="1">
    <source>
        <dbReference type="ARBA" id="ARBA00004319"/>
    </source>
</evidence>
<dbReference type="PANTHER" id="PTHR13077:SF6">
    <property type="entry name" value="SELENOPROTEIN F"/>
    <property type="match status" value="1"/>
</dbReference>
<dbReference type="PANTHER" id="PTHR13077">
    <property type="entry name" value="SELENOPROTEIN F"/>
    <property type="match status" value="1"/>
</dbReference>
<dbReference type="GeneID" id="109423863"/>
<comment type="subcellular location">
    <subcellularLocation>
        <location evidence="1">Endoplasmic reticulum lumen</location>
    </subcellularLocation>
</comment>
<keyword evidence="9" id="KW-1185">Reference proteome</keyword>
<dbReference type="InterPro" id="IPR038219">
    <property type="entry name" value="Sep15/SelM_sf"/>
</dbReference>
<reference evidence="8" key="2">
    <citation type="submission" date="2025-05" db="UniProtKB">
        <authorList>
            <consortium name="EnsemblMetazoa"/>
        </authorList>
    </citation>
    <scope>IDENTIFICATION</scope>
    <source>
        <strain evidence="8">Foshan</strain>
    </source>
</reference>
<evidence type="ECO:0000256" key="5">
    <source>
        <dbReference type="ARBA" id="ARBA00022933"/>
    </source>
</evidence>
<dbReference type="InterPro" id="IPR014912">
    <property type="entry name" value="Sep15_SelM_dom"/>
</dbReference>
<dbReference type="EnsemblMetazoa" id="AALFPA23_019425.R28566">
    <property type="protein sequence ID" value="AALFPA23_019425.P28566"/>
    <property type="gene ID" value="AALFPA23_019425"/>
</dbReference>
<keyword evidence="5" id="KW-0712">Selenocysteine</keyword>
<name>A0ABM1ZKR5_AEDAL</name>
<organism evidence="8 9">
    <name type="scientific">Aedes albopictus</name>
    <name type="common">Asian tiger mosquito</name>
    <name type="synonym">Stegomyia albopicta</name>
    <dbReference type="NCBI Taxonomy" id="7160"/>
    <lineage>
        <taxon>Eukaryota</taxon>
        <taxon>Metazoa</taxon>
        <taxon>Ecdysozoa</taxon>
        <taxon>Arthropoda</taxon>
        <taxon>Hexapoda</taxon>
        <taxon>Insecta</taxon>
        <taxon>Pterygota</taxon>
        <taxon>Neoptera</taxon>
        <taxon>Endopterygota</taxon>
        <taxon>Diptera</taxon>
        <taxon>Nematocera</taxon>
        <taxon>Culicoidea</taxon>
        <taxon>Culicidae</taxon>
        <taxon>Culicinae</taxon>
        <taxon>Aedini</taxon>
        <taxon>Aedes</taxon>
        <taxon>Stegomyia</taxon>
    </lineage>
</organism>